<proteinExistence type="predicted"/>
<name>A0ACC0VWS7_9STRA</name>
<dbReference type="EMBL" id="CM047585">
    <property type="protein sequence ID" value="KAI9910201.1"/>
    <property type="molecule type" value="Genomic_DNA"/>
</dbReference>
<sequence>MVSRFMVATGVTRVTATRACSCRTGTPNMLTSTQVVRVVNSLVNELDPELEITLRDGLKLAFDLPILIDDIKP</sequence>
<accession>A0ACC0VWS7</accession>
<reference evidence="1 2" key="1">
    <citation type="journal article" date="2022" name="bioRxiv">
        <title>The genome of the oomycete Peronosclerospora sorghi, a cosmopolitan pathogen of maize and sorghum, is inflated with dispersed pseudogenes.</title>
        <authorList>
            <person name="Fletcher K."/>
            <person name="Martin F."/>
            <person name="Isakeit T."/>
            <person name="Cavanaugh K."/>
            <person name="Magill C."/>
            <person name="Michelmore R."/>
        </authorList>
    </citation>
    <scope>NUCLEOTIDE SEQUENCE [LARGE SCALE GENOMIC DNA]</scope>
    <source>
        <strain evidence="1">P6</strain>
    </source>
</reference>
<protein>
    <submittedName>
        <fullName evidence="1">Uncharacterized protein</fullName>
    </submittedName>
</protein>
<evidence type="ECO:0000313" key="2">
    <source>
        <dbReference type="Proteomes" id="UP001163321"/>
    </source>
</evidence>
<keyword evidence="2" id="KW-1185">Reference proteome</keyword>
<dbReference type="Proteomes" id="UP001163321">
    <property type="component" value="Chromosome 6"/>
</dbReference>
<comment type="caution">
    <text evidence="1">The sequence shown here is derived from an EMBL/GenBank/DDBJ whole genome shotgun (WGS) entry which is preliminary data.</text>
</comment>
<organism evidence="1 2">
    <name type="scientific">Peronosclerospora sorghi</name>
    <dbReference type="NCBI Taxonomy" id="230839"/>
    <lineage>
        <taxon>Eukaryota</taxon>
        <taxon>Sar</taxon>
        <taxon>Stramenopiles</taxon>
        <taxon>Oomycota</taxon>
        <taxon>Peronosporomycetes</taxon>
        <taxon>Peronosporales</taxon>
        <taxon>Peronosporaceae</taxon>
        <taxon>Peronosclerospora</taxon>
    </lineage>
</organism>
<gene>
    <name evidence="1" type="ORF">PsorP6_010830</name>
</gene>
<evidence type="ECO:0000313" key="1">
    <source>
        <dbReference type="EMBL" id="KAI9910201.1"/>
    </source>
</evidence>